<dbReference type="InterPro" id="IPR029068">
    <property type="entry name" value="Glyas_Bleomycin-R_OHBP_Dase"/>
</dbReference>
<feature type="domain" description="VOC" evidence="1">
    <location>
        <begin position="2"/>
        <end position="128"/>
    </location>
</feature>
<dbReference type="RefSeq" id="WP_346823860.1">
    <property type="nucleotide sequence ID" value="NZ_JBDKWZ010000019.1"/>
</dbReference>
<name>A0AAW9SAY3_9BACT</name>
<dbReference type="Pfam" id="PF00903">
    <property type="entry name" value="Glyoxalase"/>
    <property type="match status" value="1"/>
</dbReference>
<dbReference type="EMBL" id="JBDKWZ010000019">
    <property type="protein sequence ID" value="MEN7551078.1"/>
    <property type="molecule type" value="Genomic_DNA"/>
</dbReference>
<dbReference type="SUPFAM" id="SSF54593">
    <property type="entry name" value="Glyoxalase/Bleomycin resistance protein/Dihydroxybiphenyl dioxygenase"/>
    <property type="match status" value="1"/>
</dbReference>
<sequence>MKIKLTSIPVSDQEKALHFYTEVLNFEKKHDIPVGEDRWLTVVSPEEPDGVELFLEPNGDYPAMKALKEALVKDKIPYTSFEVDDIQKEYKRLKEQGVHFVQELETTGSITQAMLDDTCGNYILIYQPS</sequence>
<comment type="caution">
    <text evidence="2">The sequence shown here is derived from an EMBL/GenBank/DDBJ whole genome shotgun (WGS) entry which is preliminary data.</text>
</comment>
<dbReference type="CDD" id="cd07263">
    <property type="entry name" value="VOC_like"/>
    <property type="match status" value="1"/>
</dbReference>
<dbReference type="Proteomes" id="UP001403385">
    <property type="component" value="Unassembled WGS sequence"/>
</dbReference>
<dbReference type="PROSITE" id="PS51819">
    <property type="entry name" value="VOC"/>
    <property type="match status" value="1"/>
</dbReference>
<dbReference type="PANTHER" id="PTHR36437:SF2">
    <property type="entry name" value="GLYOXALASE_BLEOMYCIN RESISTANCE PROTEIN_DIOXYGENASE"/>
    <property type="match status" value="1"/>
</dbReference>
<dbReference type="InterPro" id="IPR004360">
    <property type="entry name" value="Glyas_Fos-R_dOase_dom"/>
</dbReference>
<reference evidence="2 3" key="1">
    <citation type="submission" date="2024-04" db="EMBL/GenBank/DDBJ databases">
        <title>Novel genus in family Flammeovirgaceae.</title>
        <authorList>
            <person name="Nguyen T.H."/>
            <person name="Vuong T.Q."/>
            <person name="Le H."/>
            <person name="Kim S.-G."/>
        </authorList>
    </citation>
    <scope>NUCLEOTIDE SEQUENCE [LARGE SCALE GENOMIC DNA]</scope>
    <source>
        <strain evidence="2 3">JCM 23209</strain>
    </source>
</reference>
<dbReference type="AlphaFoldDB" id="A0AAW9SAY3"/>
<proteinExistence type="predicted"/>
<accession>A0AAW9SAY3</accession>
<evidence type="ECO:0000313" key="3">
    <source>
        <dbReference type="Proteomes" id="UP001403385"/>
    </source>
</evidence>
<dbReference type="Gene3D" id="3.10.180.10">
    <property type="entry name" value="2,3-Dihydroxybiphenyl 1,2-Dioxygenase, domain 1"/>
    <property type="match status" value="1"/>
</dbReference>
<organism evidence="2 3">
    <name type="scientific">Rapidithrix thailandica</name>
    <dbReference type="NCBI Taxonomy" id="413964"/>
    <lineage>
        <taxon>Bacteria</taxon>
        <taxon>Pseudomonadati</taxon>
        <taxon>Bacteroidota</taxon>
        <taxon>Cytophagia</taxon>
        <taxon>Cytophagales</taxon>
        <taxon>Flammeovirgaceae</taxon>
        <taxon>Rapidithrix</taxon>
    </lineage>
</organism>
<evidence type="ECO:0000313" key="2">
    <source>
        <dbReference type="EMBL" id="MEN7551078.1"/>
    </source>
</evidence>
<dbReference type="InterPro" id="IPR037523">
    <property type="entry name" value="VOC_core"/>
</dbReference>
<dbReference type="PANTHER" id="PTHR36437">
    <property type="entry name" value="GLYOXALASE/BLEOMYCIN RESISTANCE PROTEIN/DIOXYGENASE"/>
    <property type="match status" value="1"/>
</dbReference>
<keyword evidence="3" id="KW-1185">Reference proteome</keyword>
<protein>
    <submittedName>
        <fullName evidence="2">VOC family protein</fullName>
    </submittedName>
</protein>
<evidence type="ECO:0000259" key="1">
    <source>
        <dbReference type="PROSITE" id="PS51819"/>
    </source>
</evidence>
<gene>
    <name evidence="2" type="ORF">AAG747_24365</name>
</gene>